<evidence type="ECO:0000256" key="2">
    <source>
        <dbReference type="ARBA" id="ARBA00022722"/>
    </source>
</evidence>
<dbReference type="GO" id="GO:0000725">
    <property type="term" value="P:recombinational repair"/>
    <property type="evidence" value="ECO:0007669"/>
    <property type="project" value="TreeGrafter"/>
</dbReference>
<dbReference type="Pfam" id="PF00580">
    <property type="entry name" value="UvrD-helicase"/>
    <property type="match status" value="1"/>
</dbReference>
<dbReference type="PANTHER" id="PTHR11070:SF55">
    <property type="entry name" value="DNA 3'-5' HELICASE"/>
    <property type="match status" value="1"/>
</dbReference>
<feature type="domain" description="UvrD-like helicase ATP-binding" evidence="17">
    <location>
        <begin position="39"/>
        <end position="378"/>
    </location>
</feature>
<comment type="catalytic activity">
    <reaction evidence="14">
        <text>ATP + H2O = ADP + phosphate + H(+)</text>
        <dbReference type="Rhea" id="RHEA:13065"/>
        <dbReference type="ChEBI" id="CHEBI:15377"/>
        <dbReference type="ChEBI" id="CHEBI:15378"/>
        <dbReference type="ChEBI" id="CHEBI:30616"/>
        <dbReference type="ChEBI" id="CHEBI:43474"/>
        <dbReference type="ChEBI" id="CHEBI:456216"/>
        <dbReference type="EC" id="5.6.2.4"/>
    </reaction>
</comment>
<dbReference type="Pfam" id="PF13361">
    <property type="entry name" value="UvrD_C"/>
    <property type="match status" value="1"/>
</dbReference>
<dbReference type="Proteomes" id="UP000429644">
    <property type="component" value="Unassembled WGS sequence"/>
</dbReference>
<keyword evidence="3 15" id="KW-0547">Nucleotide-binding</keyword>
<dbReference type="InterPro" id="IPR011604">
    <property type="entry name" value="PDDEXK-like_dom_sf"/>
</dbReference>
<evidence type="ECO:0000256" key="15">
    <source>
        <dbReference type="PROSITE-ProRule" id="PRU00560"/>
    </source>
</evidence>
<proteinExistence type="inferred from homology"/>
<dbReference type="Gene3D" id="3.90.320.10">
    <property type="match status" value="1"/>
</dbReference>
<dbReference type="GO" id="GO:0005524">
    <property type="term" value="F:ATP binding"/>
    <property type="evidence" value="ECO:0007669"/>
    <property type="project" value="UniProtKB-UniRule"/>
</dbReference>
<evidence type="ECO:0000259" key="18">
    <source>
        <dbReference type="PROSITE" id="PS51217"/>
    </source>
</evidence>
<name>A0A7J9US46_9MICO</name>
<feature type="binding site" evidence="15">
    <location>
        <begin position="60"/>
        <end position="67"/>
    </location>
    <ligand>
        <name>ATP</name>
        <dbReference type="ChEBI" id="CHEBI:30616"/>
    </ligand>
</feature>
<dbReference type="GO" id="GO:0033202">
    <property type="term" value="C:DNA helicase complex"/>
    <property type="evidence" value="ECO:0007669"/>
    <property type="project" value="TreeGrafter"/>
</dbReference>
<keyword evidence="8 15" id="KW-0067">ATP-binding</keyword>
<organism evidence="19 20">
    <name type="scientific">Georgenia ruanii</name>
    <dbReference type="NCBI Taxonomy" id="348442"/>
    <lineage>
        <taxon>Bacteria</taxon>
        <taxon>Bacillati</taxon>
        <taxon>Actinomycetota</taxon>
        <taxon>Actinomycetes</taxon>
        <taxon>Micrococcales</taxon>
        <taxon>Bogoriellaceae</taxon>
        <taxon>Georgenia</taxon>
    </lineage>
</organism>
<evidence type="ECO:0000256" key="16">
    <source>
        <dbReference type="SAM" id="MobiDB-lite"/>
    </source>
</evidence>
<dbReference type="InterPro" id="IPR038726">
    <property type="entry name" value="PDDEXK_AddAB-type"/>
</dbReference>
<protein>
    <recommendedName>
        <fullName evidence="13">DNA 3'-5' helicase</fullName>
        <ecNumber evidence="13">5.6.2.4</ecNumber>
    </recommendedName>
</protein>
<dbReference type="Gene3D" id="1.10.486.10">
    <property type="entry name" value="PCRA, domain 4"/>
    <property type="match status" value="1"/>
</dbReference>
<dbReference type="GO" id="GO:0003677">
    <property type="term" value="F:DNA binding"/>
    <property type="evidence" value="ECO:0007669"/>
    <property type="project" value="UniProtKB-KW"/>
</dbReference>
<dbReference type="InterPro" id="IPR014016">
    <property type="entry name" value="UvrD-like_ATP-bd"/>
</dbReference>
<evidence type="ECO:0000256" key="8">
    <source>
        <dbReference type="ARBA" id="ARBA00022840"/>
    </source>
</evidence>
<evidence type="ECO:0000256" key="6">
    <source>
        <dbReference type="ARBA" id="ARBA00022806"/>
    </source>
</evidence>
<dbReference type="Pfam" id="PF12705">
    <property type="entry name" value="PDDEXK_1"/>
    <property type="match status" value="1"/>
</dbReference>
<feature type="compositionally biased region" description="Basic and acidic residues" evidence="16">
    <location>
        <begin position="541"/>
        <end position="552"/>
    </location>
</feature>
<comment type="similarity">
    <text evidence="1">Belongs to the helicase family. UvrD subfamily.</text>
</comment>
<evidence type="ECO:0000256" key="12">
    <source>
        <dbReference type="ARBA" id="ARBA00034617"/>
    </source>
</evidence>
<dbReference type="SUPFAM" id="SSF52540">
    <property type="entry name" value="P-loop containing nucleoside triphosphate hydrolases"/>
    <property type="match status" value="1"/>
</dbReference>
<evidence type="ECO:0000256" key="3">
    <source>
        <dbReference type="ARBA" id="ARBA00022741"/>
    </source>
</evidence>
<evidence type="ECO:0000256" key="14">
    <source>
        <dbReference type="ARBA" id="ARBA00048988"/>
    </source>
</evidence>
<keyword evidence="5 15" id="KW-0378">Hydrolase</keyword>
<dbReference type="PROSITE" id="PS51198">
    <property type="entry name" value="UVRD_HELICASE_ATP_BIND"/>
    <property type="match status" value="1"/>
</dbReference>
<comment type="caution">
    <text evidence="19">The sequence shown here is derived from an EMBL/GenBank/DDBJ whole genome shotgun (WGS) entry which is preliminary data.</text>
</comment>
<keyword evidence="6 15" id="KW-0347">Helicase</keyword>
<reference evidence="19 20" key="1">
    <citation type="submission" date="2019-10" db="EMBL/GenBank/DDBJ databases">
        <title>Georgenia wutianyii sp. nov. and Georgenia yuyongxinii sp. nov. isolated from plateau pika (Ochotona curzoniae) in the Qinghai-Tibet plateau of China.</title>
        <authorList>
            <person name="Tian Z."/>
        </authorList>
    </citation>
    <scope>NUCLEOTIDE SEQUENCE [LARGE SCALE GENOMIC DNA]</scope>
    <source>
        <strain evidence="19 20">JCM 15130</strain>
    </source>
</reference>
<dbReference type="InterPro" id="IPR000212">
    <property type="entry name" value="DNA_helicase_UvrD/REP"/>
</dbReference>
<keyword evidence="2" id="KW-0540">Nuclease</keyword>
<evidence type="ECO:0000313" key="20">
    <source>
        <dbReference type="Proteomes" id="UP000429644"/>
    </source>
</evidence>
<keyword evidence="20" id="KW-1185">Reference proteome</keyword>
<accession>A0A7J9US46</accession>
<dbReference type="EMBL" id="WHPD01000348">
    <property type="protein sequence ID" value="MPV87342.1"/>
    <property type="molecule type" value="Genomic_DNA"/>
</dbReference>
<keyword evidence="11" id="KW-0413">Isomerase</keyword>
<evidence type="ECO:0000256" key="4">
    <source>
        <dbReference type="ARBA" id="ARBA00022763"/>
    </source>
</evidence>
<dbReference type="OrthoDB" id="4812256at2"/>
<keyword evidence="10" id="KW-0234">DNA repair</keyword>
<dbReference type="CDD" id="cd17932">
    <property type="entry name" value="DEXQc_UvrD"/>
    <property type="match status" value="1"/>
</dbReference>
<evidence type="ECO:0000256" key="5">
    <source>
        <dbReference type="ARBA" id="ARBA00022801"/>
    </source>
</evidence>
<dbReference type="AlphaFoldDB" id="A0A7J9US46"/>
<dbReference type="PANTHER" id="PTHR11070">
    <property type="entry name" value="UVRD / RECB / PCRA DNA HELICASE FAMILY MEMBER"/>
    <property type="match status" value="1"/>
</dbReference>
<keyword evidence="4" id="KW-0227">DNA damage</keyword>
<evidence type="ECO:0000256" key="13">
    <source>
        <dbReference type="ARBA" id="ARBA00034808"/>
    </source>
</evidence>
<feature type="region of interest" description="Disordered" evidence="16">
    <location>
        <begin position="1"/>
        <end position="21"/>
    </location>
</feature>
<evidence type="ECO:0000256" key="1">
    <source>
        <dbReference type="ARBA" id="ARBA00009922"/>
    </source>
</evidence>
<dbReference type="GO" id="GO:0043138">
    <property type="term" value="F:3'-5' DNA helicase activity"/>
    <property type="evidence" value="ECO:0007669"/>
    <property type="project" value="UniProtKB-EC"/>
</dbReference>
<evidence type="ECO:0000256" key="11">
    <source>
        <dbReference type="ARBA" id="ARBA00023235"/>
    </source>
</evidence>
<comment type="catalytic activity">
    <reaction evidence="12">
        <text>Couples ATP hydrolysis with the unwinding of duplex DNA by translocating in the 3'-5' direction.</text>
        <dbReference type="EC" id="5.6.2.4"/>
    </reaction>
</comment>
<evidence type="ECO:0000313" key="19">
    <source>
        <dbReference type="EMBL" id="MPV87342.1"/>
    </source>
</evidence>
<dbReference type="GO" id="GO:0004527">
    <property type="term" value="F:exonuclease activity"/>
    <property type="evidence" value="ECO:0007669"/>
    <property type="project" value="UniProtKB-KW"/>
</dbReference>
<feature type="region of interest" description="Disordered" evidence="16">
    <location>
        <begin position="541"/>
        <end position="570"/>
    </location>
</feature>
<dbReference type="Gene3D" id="3.40.50.300">
    <property type="entry name" value="P-loop containing nucleotide triphosphate hydrolases"/>
    <property type="match status" value="2"/>
</dbReference>
<evidence type="ECO:0000256" key="9">
    <source>
        <dbReference type="ARBA" id="ARBA00023125"/>
    </source>
</evidence>
<evidence type="ECO:0000256" key="7">
    <source>
        <dbReference type="ARBA" id="ARBA00022839"/>
    </source>
</evidence>
<dbReference type="EC" id="5.6.2.4" evidence="13"/>
<dbReference type="PROSITE" id="PS51217">
    <property type="entry name" value="UVRD_HELICASE_CTER"/>
    <property type="match status" value="1"/>
</dbReference>
<gene>
    <name evidence="19" type="ORF">GB882_01575</name>
</gene>
<dbReference type="InterPro" id="IPR014017">
    <property type="entry name" value="DNA_helicase_UvrD-like_C"/>
</dbReference>
<dbReference type="GO" id="GO:0005829">
    <property type="term" value="C:cytosol"/>
    <property type="evidence" value="ECO:0007669"/>
    <property type="project" value="TreeGrafter"/>
</dbReference>
<dbReference type="RefSeq" id="WP_152229903.1">
    <property type="nucleotide sequence ID" value="NZ_BAAAOT010000001.1"/>
</dbReference>
<dbReference type="Gene3D" id="1.10.10.160">
    <property type="match status" value="1"/>
</dbReference>
<evidence type="ECO:0000259" key="17">
    <source>
        <dbReference type="PROSITE" id="PS51198"/>
    </source>
</evidence>
<keyword evidence="9" id="KW-0238">DNA-binding</keyword>
<sequence length="1140" mass="120856">MPTPTQHPAADAGPVAPTGDAAPAVRYSATDIAQALGQHTPTDEQRAMIEAPLAPLLVVAGAGSGKTETMSARVVYLVANGLVDAEQVLGLTFTRKAAAELAHRVRQRLRRLRAVGLVARPETEDDDAAAATLDADRPHIATYNSFAGSIARDHALRVGADPDARLVTEAAAWQLADDLVQRWAEELPTDRSPATVTNAVLALAGALGEHLLSPAEARELLEDLHRDLVEKEPEGKKKDPYAEVAKAARAVRERIALLDLVAAYTRLKRERGLIDFGDQVALAARIAAEVPDVGAQLRAQYRVVLLDEYQDTSVAQLRLLSSLFGAGHPVTAVGDPNQAIYGWRGASAAALATFPDTFPTAAGDPAATLALSTSWRNDRAILDAANTIAAPLRTGRVGGPDITVPVLRARPGAGAGQVLGGYLLGQADEARQVAAFLAARWDPATAETAAVLCRKRSQFAGVVQALREAGLPARVLGLGGLLATPEIVDLRAALQAAHDAGRGDALMRLLTNLRLGVADLHALQDWARELARAAAASLTDDDARRLDPREESSLAEAVDHPPAAGWTSRRGHTLTAVGAGRVQRLGAVLRQVRALTYLPLPELVVAAEQLLGLDIEVAARAGRGGGSARASLDAFAEVAAGFAVDAEQPTLGAFLAWLDAAEERERGLDAAEPAGEEPESSVVQVLTVHAAKGLEWDIVAVPGLVETQFPGYDGKPSADGAVSGSGWLTDVRELPYPLRGDAESLPELDLLGAVTHKDVEEARKQFRADAGAHQVAEERRLAYVAVTRARSTLLLTGSWFRDGKSALPPSRFLTEPYSVGQVADMPLPPASADDGDADGGSTRSAWAPRPGDDVTNPALEEEVTALWPVDPLGPRRPRLEAAAAAVRAAAERQRTHPLRLDEPMPDDAAARWLTDARLLLAERDAAGTREQEVPLAGHLSASAVVGLVADPRAFARNRRRPVPTEPTVVSRRGTRFHQWVEHFYGQSALLDIDDVEGSGEDRAEAPHLTDAELAALQRTFAASEWAQRVPVAVEVDLETPVAGTIVRCRIDAVFDGPDGVEVVDWKTGRPPRGPEELAQREMQLALYRLAWARAAGTALERVGAAFYYVGADETVRAGALSEEEIVGRITAALAAGHAPA</sequence>
<dbReference type="InterPro" id="IPR027417">
    <property type="entry name" value="P-loop_NTPase"/>
</dbReference>
<evidence type="ECO:0000256" key="10">
    <source>
        <dbReference type="ARBA" id="ARBA00023204"/>
    </source>
</evidence>
<keyword evidence="7" id="KW-0269">Exonuclease</keyword>
<feature type="region of interest" description="Disordered" evidence="16">
    <location>
        <begin position="826"/>
        <end position="852"/>
    </location>
</feature>
<feature type="domain" description="UvrD-like helicase C-terminal" evidence="18">
    <location>
        <begin position="379"/>
        <end position="693"/>
    </location>
</feature>
<dbReference type="InterPro" id="IPR013986">
    <property type="entry name" value="DExx_box_DNA_helicase_dom_sf"/>
</dbReference>